<gene>
    <name evidence="1" type="ORF">F4Y42_17255</name>
</gene>
<comment type="caution">
    <text evidence="1">The sequence shown here is derived from an EMBL/GenBank/DDBJ whole genome shotgun (WGS) entry which is preliminary data.</text>
</comment>
<proteinExistence type="predicted"/>
<protein>
    <submittedName>
        <fullName evidence="1">Uncharacterized protein</fullName>
    </submittedName>
</protein>
<accession>A0A6B0YZW7</accession>
<dbReference type="AlphaFoldDB" id="A0A6B0YZW7"/>
<reference evidence="1" key="1">
    <citation type="submission" date="2019-09" db="EMBL/GenBank/DDBJ databases">
        <title>Characterisation of the sponge microbiome using genome-centric metagenomics.</title>
        <authorList>
            <person name="Engelberts J.P."/>
            <person name="Robbins S.J."/>
            <person name="De Goeij J.M."/>
            <person name="Aranda M."/>
            <person name="Bell S.C."/>
            <person name="Webster N.S."/>
        </authorList>
    </citation>
    <scope>NUCLEOTIDE SEQUENCE</scope>
    <source>
        <strain evidence="1">SB0664_bin_27</strain>
    </source>
</reference>
<feature type="non-terminal residue" evidence="1">
    <location>
        <position position="214"/>
    </location>
</feature>
<dbReference type="EMBL" id="VXRG01000139">
    <property type="protein sequence ID" value="MXY95192.1"/>
    <property type="molecule type" value="Genomic_DNA"/>
</dbReference>
<organism evidence="1">
    <name type="scientific">Caldilineaceae bacterium SB0664_bin_27</name>
    <dbReference type="NCBI Taxonomy" id="2605260"/>
    <lineage>
        <taxon>Bacteria</taxon>
        <taxon>Bacillati</taxon>
        <taxon>Chloroflexota</taxon>
        <taxon>Caldilineae</taxon>
        <taxon>Caldilineales</taxon>
        <taxon>Caldilineaceae</taxon>
    </lineage>
</organism>
<evidence type="ECO:0000313" key="1">
    <source>
        <dbReference type="EMBL" id="MXY95192.1"/>
    </source>
</evidence>
<name>A0A6B0YZW7_9CHLR</name>
<sequence>MAKMLCKGTRKDGTPCRGVALEKYGGYCLAHGAPPEKAHEWRAAGGKNSATAVRRDKRMPEHLKEPIDHIVDYMRRLAEKDPTPAGLNALSRAAKTLIELRRFANEEMETIRAEEIRAEAAARLDVQTDLEVLEATDDIRAMRDRFHRESLVEQGFARFIEPPRPDEPPEVLLNEKGRLRFGLQHVEDRQAFLEELDDGLFDYVRGKPGHPGLP</sequence>